<dbReference type="EMBL" id="SRLO01000331">
    <property type="protein sequence ID" value="TNN60571.1"/>
    <property type="molecule type" value="Genomic_DNA"/>
</dbReference>
<feature type="compositionally biased region" description="Basic and acidic residues" evidence="1">
    <location>
        <begin position="15"/>
        <end position="24"/>
    </location>
</feature>
<sequence length="60" mass="6801">MKLQSGDYGEAALADVERGGRGRLSESVVEPVERRLVLTTQQLDGRKEREREDGDERDEI</sequence>
<dbReference type="Proteomes" id="UP000314294">
    <property type="component" value="Unassembled WGS sequence"/>
</dbReference>
<feature type="region of interest" description="Disordered" evidence="1">
    <location>
        <begin position="1"/>
        <end position="60"/>
    </location>
</feature>
<reference evidence="2 3" key="1">
    <citation type="submission" date="2019-03" db="EMBL/GenBank/DDBJ databases">
        <title>First draft genome of Liparis tanakae, snailfish: a comprehensive survey of snailfish specific genes.</title>
        <authorList>
            <person name="Kim W."/>
            <person name="Song I."/>
            <person name="Jeong J.-H."/>
            <person name="Kim D."/>
            <person name="Kim S."/>
            <person name="Ryu S."/>
            <person name="Song J.Y."/>
            <person name="Lee S.K."/>
        </authorList>
    </citation>
    <scope>NUCLEOTIDE SEQUENCE [LARGE SCALE GENOMIC DNA]</scope>
    <source>
        <tissue evidence="2">Muscle</tissue>
    </source>
</reference>
<accession>A0A4Z2H4L7</accession>
<dbReference type="AlphaFoldDB" id="A0A4Z2H4L7"/>
<keyword evidence="3" id="KW-1185">Reference proteome</keyword>
<evidence type="ECO:0000256" key="1">
    <source>
        <dbReference type="SAM" id="MobiDB-lite"/>
    </source>
</evidence>
<proteinExistence type="predicted"/>
<name>A0A4Z2H4L7_9TELE</name>
<feature type="compositionally biased region" description="Basic and acidic residues" evidence="1">
    <location>
        <begin position="44"/>
        <end position="60"/>
    </location>
</feature>
<protein>
    <submittedName>
        <fullName evidence="2">Uncharacterized protein</fullName>
    </submittedName>
</protein>
<evidence type="ECO:0000313" key="2">
    <source>
        <dbReference type="EMBL" id="TNN60571.1"/>
    </source>
</evidence>
<gene>
    <name evidence="2" type="ORF">EYF80_029172</name>
</gene>
<evidence type="ECO:0000313" key="3">
    <source>
        <dbReference type="Proteomes" id="UP000314294"/>
    </source>
</evidence>
<comment type="caution">
    <text evidence="2">The sequence shown here is derived from an EMBL/GenBank/DDBJ whole genome shotgun (WGS) entry which is preliminary data.</text>
</comment>
<organism evidence="2 3">
    <name type="scientific">Liparis tanakae</name>
    <name type="common">Tanaka's snailfish</name>
    <dbReference type="NCBI Taxonomy" id="230148"/>
    <lineage>
        <taxon>Eukaryota</taxon>
        <taxon>Metazoa</taxon>
        <taxon>Chordata</taxon>
        <taxon>Craniata</taxon>
        <taxon>Vertebrata</taxon>
        <taxon>Euteleostomi</taxon>
        <taxon>Actinopterygii</taxon>
        <taxon>Neopterygii</taxon>
        <taxon>Teleostei</taxon>
        <taxon>Neoteleostei</taxon>
        <taxon>Acanthomorphata</taxon>
        <taxon>Eupercaria</taxon>
        <taxon>Perciformes</taxon>
        <taxon>Cottioidei</taxon>
        <taxon>Cottales</taxon>
        <taxon>Liparidae</taxon>
        <taxon>Liparis</taxon>
    </lineage>
</organism>